<reference evidence="4 5" key="1">
    <citation type="submission" date="2021-03" db="EMBL/GenBank/DDBJ databases">
        <title>Antimicrobial resistance genes in bacteria isolated from Japanese honey, and their potential for conferring macrolide and lincosamide resistance in the American foulbrood pathogen Paenibacillus larvae.</title>
        <authorList>
            <person name="Okamoto M."/>
            <person name="Kumagai M."/>
            <person name="Kanamori H."/>
            <person name="Takamatsu D."/>
        </authorList>
    </citation>
    <scope>NUCLEOTIDE SEQUENCE [LARGE SCALE GENOMIC DNA]</scope>
    <source>
        <strain evidence="4 5">J1TS3</strain>
    </source>
</reference>
<dbReference type="InterPro" id="IPR031107">
    <property type="entry name" value="Small_HSP"/>
</dbReference>
<dbReference type="Proteomes" id="UP000680279">
    <property type="component" value="Unassembled WGS sequence"/>
</dbReference>
<comment type="similarity">
    <text evidence="1 2">Belongs to the small heat shock protein (HSP20) family.</text>
</comment>
<comment type="caution">
    <text evidence="4">The sequence shown here is derived from an EMBL/GenBank/DDBJ whole genome shotgun (WGS) entry which is preliminary data.</text>
</comment>
<name>A0ABQ4K6S0_9BACI</name>
<dbReference type="PANTHER" id="PTHR11527">
    <property type="entry name" value="HEAT-SHOCK PROTEIN 20 FAMILY MEMBER"/>
    <property type="match status" value="1"/>
</dbReference>
<keyword evidence="4" id="KW-0167">Capsid protein</keyword>
<dbReference type="Pfam" id="PF00011">
    <property type="entry name" value="HSP20"/>
    <property type="match status" value="1"/>
</dbReference>
<dbReference type="EMBL" id="BOQT01000006">
    <property type="protein sequence ID" value="GIN20880.1"/>
    <property type="molecule type" value="Genomic_DNA"/>
</dbReference>
<keyword evidence="4" id="KW-0946">Virion</keyword>
<evidence type="ECO:0000313" key="4">
    <source>
        <dbReference type="EMBL" id="GIN20880.1"/>
    </source>
</evidence>
<accession>A0ABQ4K6S0</accession>
<evidence type="ECO:0000259" key="3">
    <source>
        <dbReference type="PROSITE" id="PS01031"/>
    </source>
</evidence>
<protein>
    <submittedName>
        <fullName evidence="4">Spore coat protein P</fullName>
    </submittedName>
</protein>
<dbReference type="RefSeq" id="WP_018706115.1">
    <property type="nucleotide sequence ID" value="NZ_BOQT01000006.1"/>
</dbReference>
<dbReference type="InterPro" id="IPR002068">
    <property type="entry name" value="A-crystallin/Hsp20_dom"/>
</dbReference>
<evidence type="ECO:0000256" key="1">
    <source>
        <dbReference type="PROSITE-ProRule" id="PRU00285"/>
    </source>
</evidence>
<dbReference type="SUPFAM" id="SSF49764">
    <property type="entry name" value="HSP20-like chaperones"/>
    <property type="match status" value="1"/>
</dbReference>
<gene>
    <name evidence="4" type="primary">cotP</name>
    <name evidence="4" type="ORF">J1TS3_20140</name>
</gene>
<dbReference type="InterPro" id="IPR008978">
    <property type="entry name" value="HSP20-like_chaperone"/>
</dbReference>
<dbReference type="CDD" id="cd06464">
    <property type="entry name" value="ACD_sHsps-like"/>
    <property type="match status" value="1"/>
</dbReference>
<organism evidence="4 5">
    <name type="scientific">Siminovitchia fordii</name>
    <dbReference type="NCBI Taxonomy" id="254759"/>
    <lineage>
        <taxon>Bacteria</taxon>
        <taxon>Bacillati</taxon>
        <taxon>Bacillota</taxon>
        <taxon>Bacilli</taxon>
        <taxon>Bacillales</taxon>
        <taxon>Bacillaceae</taxon>
        <taxon>Siminovitchia</taxon>
    </lineage>
</organism>
<feature type="domain" description="SHSP" evidence="3">
    <location>
        <begin position="45"/>
        <end position="152"/>
    </location>
</feature>
<keyword evidence="5" id="KW-1185">Reference proteome</keyword>
<evidence type="ECO:0000313" key="5">
    <source>
        <dbReference type="Proteomes" id="UP000680279"/>
    </source>
</evidence>
<sequence>MDIDKLKKWMEITQQYQNGKFWEMVFDEHPPEGMDLDEKDDSTRESPYLKYPQTDIYLTDQEVILLMEIPGAKREDIYLSVSGNKLTVRGVMHSPIVNGVTVQNERLYGEFKRDIDLPEPAKSKHVMARFQNGLLIVSYPRTFVREENIIIR</sequence>
<proteinExistence type="inferred from homology"/>
<dbReference type="PROSITE" id="PS01031">
    <property type="entry name" value="SHSP"/>
    <property type="match status" value="1"/>
</dbReference>
<dbReference type="Gene3D" id="2.60.40.790">
    <property type="match status" value="1"/>
</dbReference>
<evidence type="ECO:0000256" key="2">
    <source>
        <dbReference type="RuleBase" id="RU003616"/>
    </source>
</evidence>